<keyword evidence="3 8" id="KW-1134">Transmembrane beta strand</keyword>
<dbReference type="STRING" id="1440763.BJI69_19205"/>
<proteinExistence type="inferred from homology"/>
<evidence type="ECO:0000256" key="2">
    <source>
        <dbReference type="ARBA" id="ARBA00022448"/>
    </source>
</evidence>
<keyword evidence="11" id="KW-1185">Reference proteome</keyword>
<keyword evidence="6 8" id="KW-0472">Membrane</keyword>
<comment type="subcellular location">
    <subcellularLocation>
        <location evidence="1 8">Cell outer membrane</location>
        <topology evidence="1 8">Multi-pass membrane protein</topology>
    </subcellularLocation>
</comment>
<dbReference type="SUPFAM" id="SSF56935">
    <property type="entry name" value="Porins"/>
    <property type="match status" value="1"/>
</dbReference>
<evidence type="ECO:0000256" key="6">
    <source>
        <dbReference type="ARBA" id="ARBA00023136"/>
    </source>
</evidence>
<dbReference type="AlphaFoldDB" id="A0A0G9HC76"/>
<dbReference type="InterPro" id="IPR039426">
    <property type="entry name" value="TonB-dep_rcpt-like"/>
</dbReference>
<dbReference type="Proteomes" id="UP000182987">
    <property type="component" value="Chromosome"/>
</dbReference>
<keyword evidence="7 8" id="KW-0998">Cell outer membrane</keyword>
<dbReference type="Gene3D" id="2.40.170.20">
    <property type="entry name" value="TonB-dependent receptor, beta-barrel domain"/>
    <property type="match status" value="1"/>
</dbReference>
<evidence type="ECO:0000256" key="9">
    <source>
        <dbReference type="RuleBase" id="RU003357"/>
    </source>
</evidence>
<keyword evidence="2 8" id="KW-0813">Transport</keyword>
<keyword evidence="5 9" id="KW-0798">TonB box</keyword>
<dbReference type="PANTHER" id="PTHR47234">
    <property type="match status" value="1"/>
</dbReference>
<comment type="similarity">
    <text evidence="8 9">Belongs to the TonB-dependent receptor family.</text>
</comment>
<reference evidence="11" key="1">
    <citation type="submission" date="2016-09" db="EMBL/GenBank/DDBJ databases">
        <authorList>
            <person name="Lysoe E."/>
        </authorList>
    </citation>
    <scope>NUCLEOTIDE SEQUENCE [LARGE SCALE GENOMIC DNA]</scope>
    <source>
        <strain evidence="11">LJ96T</strain>
    </source>
</reference>
<name>A0A0G9HC76_9GAMM</name>
<dbReference type="InterPro" id="IPR036942">
    <property type="entry name" value="Beta-barrel_TonB_sf"/>
</dbReference>
<dbReference type="InterPro" id="IPR012910">
    <property type="entry name" value="Plug_dom"/>
</dbReference>
<dbReference type="GO" id="GO:0009279">
    <property type="term" value="C:cell outer membrane"/>
    <property type="evidence" value="ECO:0007669"/>
    <property type="project" value="UniProtKB-SubCell"/>
</dbReference>
<dbReference type="Pfam" id="PF00593">
    <property type="entry name" value="TonB_dep_Rec_b-barrel"/>
    <property type="match status" value="1"/>
</dbReference>
<gene>
    <name evidence="10" type="ORF">BJI69_19205</name>
</gene>
<keyword evidence="4 8" id="KW-0812">Transmembrane</keyword>
<dbReference type="OrthoDB" id="9805434at2"/>
<evidence type="ECO:0000256" key="4">
    <source>
        <dbReference type="ARBA" id="ARBA00022692"/>
    </source>
</evidence>
<dbReference type="CDD" id="cd01347">
    <property type="entry name" value="ligand_gated_channel"/>
    <property type="match status" value="1"/>
</dbReference>
<dbReference type="EMBL" id="CP017480">
    <property type="protein sequence ID" value="APG05822.1"/>
    <property type="molecule type" value="Genomic_DNA"/>
</dbReference>
<dbReference type="Pfam" id="PF07715">
    <property type="entry name" value="Plug"/>
    <property type="match status" value="1"/>
</dbReference>
<dbReference type="InterPro" id="IPR000531">
    <property type="entry name" value="Beta-barrel_TonB"/>
</dbReference>
<dbReference type="InterPro" id="IPR037066">
    <property type="entry name" value="Plug_dom_sf"/>
</dbReference>
<dbReference type="Gene3D" id="2.170.130.10">
    <property type="entry name" value="TonB-dependent receptor, plug domain"/>
    <property type="match status" value="1"/>
</dbReference>
<dbReference type="PANTHER" id="PTHR47234:SF3">
    <property type="entry name" value="SECRETIN_TONB SHORT N-TERMINAL DOMAIN-CONTAINING PROTEIN"/>
    <property type="match status" value="1"/>
</dbReference>
<dbReference type="KEGG" id="lrz:BJI69_19205"/>
<dbReference type="RefSeq" id="WP_046967553.1">
    <property type="nucleotide sequence ID" value="NZ_CP017480.1"/>
</dbReference>
<evidence type="ECO:0000256" key="8">
    <source>
        <dbReference type="PROSITE-ProRule" id="PRU01360"/>
    </source>
</evidence>
<dbReference type="PROSITE" id="PS52016">
    <property type="entry name" value="TONB_DEPENDENT_REC_3"/>
    <property type="match status" value="1"/>
</dbReference>
<protein>
    <submittedName>
        <fullName evidence="10">Uncharacterized protein</fullName>
    </submittedName>
</protein>
<evidence type="ECO:0000256" key="1">
    <source>
        <dbReference type="ARBA" id="ARBA00004571"/>
    </source>
</evidence>
<evidence type="ECO:0000313" key="11">
    <source>
        <dbReference type="Proteomes" id="UP000182987"/>
    </source>
</evidence>
<organism evidence="10 11">
    <name type="scientific">Luteibacter rhizovicinus DSM 16549</name>
    <dbReference type="NCBI Taxonomy" id="1440763"/>
    <lineage>
        <taxon>Bacteria</taxon>
        <taxon>Pseudomonadati</taxon>
        <taxon>Pseudomonadota</taxon>
        <taxon>Gammaproteobacteria</taxon>
        <taxon>Lysobacterales</taxon>
        <taxon>Rhodanobacteraceae</taxon>
        <taxon>Luteibacter</taxon>
    </lineage>
</organism>
<evidence type="ECO:0000256" key="5">
    <source>
        <dbReference type="ARBA" id="ARBA00023077"/>
    </source>
</evidence>
<evidence type="ECO:0000256" key="7">
    <source>
        <dbReference type="ARBA" id="ARBA00023237"/>
    </source>
</evidence>
<sequence length="804" mass="85362">MRPFPPSRVALSLFIAAALYAGGAHAQDTQAGSPSHPGDPSGAATKLQTVVVTGTRSVNRSQSSSLSPIDVVSSQDLQSFGDTQLGAVLSRLAPSLNFPRAPGNDGSGIVRPAALRGLSPDETLVLVNGKRWHTGALLNLQGALGRGSAPADLNSIPISAIDHIEILRDGASAQYGSDAIAGVINIVLKGAAGKGTNEASVTAGRYSAGDGKQWQGDASLGVPLGGDKGWARISVVDGHADATDRGGRDYRDPTSPVYGQKTQRIGEPDITTHQALLNVQYALASNIDFYAFADTSSREGTSPALFRTYNSARNVPSIYPDGYLPLNDVRSIDSAVVAGVRGTTEGGWRWDISGNYGRNRVSIDPIHTLNVDLGAASPTRFNAGRLIATQKAFDVDIARDLTLGWLDNPVTLAFGVEYLHQAYEIEPGDPASYFGTGSQGFPGFQPGDAGKNTRHDIAEYLSLENQITDKLSGSLALRHEDYTDFGNTTSGTLSARYDFTDSFALRGTAATGFRAPSLPQQFYSTTSTNVIGGVPTQIRNFAVGNPVAQALGAEPLKAEKSHNYTLGAVYAPGAWTLSLDLYQITIGDRIVPSENLVGDQVQAYLSSQGFANIQGGSYFTNALKTRTRGVDFSSGYRLDLGTAGTLQFTAAYNRNHTSILSVAPNPPSLAASGLELVRVGHIAQGYITDGAPRDKIALGTDYGLGHWNLHGALTRYGQFTVNQDPVSNPGFDQVFPARWLLDLSASYAVSGWTFTAGADNLTNVYPQKYKAGSDGAVGGTWPYPDYSPFGYSGRYLYTRVSYRW</sequence>
<accession>A0A0G9HC76</accession>
<evidence type="ECO:0000313" key="10">
    <source>
        <dbReference type="EMBL" id="APG05822.1"/>
    </source>
</evidence>
<dbReference type="PATRIC" id="fig|1440763.5.peg.1788"/>
<evidence type="ECO:0000256" key="3">
    <source>
        <dbReference type="ARBA" id="ARBA00022452"/>
    </source>
</evidence>